<sequence length="358" mass="40674">MPTYVRKNHRDCTLAERGRFLDALLELKKKPSPKPHPANSHGTIYGDFVAVHYDAFFSGVAHGSPNFLPWHRQFLIELEIALNRTTVARGKPFISLPYWNWIDDRDVTASPWVPDWLGGDGTGLLGQVQTGRFGVPDSRLPELLSEASMAKLRAAGKIRELPYEEGEAIWAELKTKLNELPPSRKEVWLVHQVVDERPFLIRECVLPLSESLPFHHRETEAEKEARRANEGEWFRDRGLGLLDVLDHTTYDVFASFFESDQHGMPHVALGGHMGSAGSPNDPAFWLHHAFVDKVWADWQRKQRRDHPNEPPYLPVTGANGTLGYTDLFGPWSTHSAKTLINTTNIHHPKAGRISYTYR</sequence>
<evidence type="ECO:0000313" key="9">
    <source>
        <dbReference type="Proteomes" id="UP000534306"/>
    </source>
</evidence>
<gene>
    <name evidence="7" type="ORF">HNR71_003319</name>
    <name evidence="8" type="ORF">HPO96_05615</name>
</gene>
<dbReference type="GO" id="GO:0004503">
    <property type="term" value="F:tyrosinase activity"/>
    <property type="evidence" value="ECO:0007669"/>
    <property type="project" value="UniProtKB-EC"/>
</dbReference>
<dbReference type="InterPro" id="IPR002227">
    <property type="entry name" value="Tyrosinase_Cu-bd"/>
</dbReference>
<evidence type="ECO:0000256" key="4">
    <source>
        <dbReference type="ARBA" id="ARBA00023008"/>
    </source>
</evidence>
<name>A0A7Y4KXB0_9ACTN</name>
<dbReference type="PANTHER" id="PTHR11474:SF126">
    <property type="entry name" value="TYROSINASE-LIKE PROTEIN TYR-1-RELATED"/>
    <property type="match status" value="1"/>
</dbReference>
<feature type="domain" description="Tyrosinase copper-binding" evidence="5">
    <location>
        <begin position="62"/>
        <end position="79"/>
    </location>
</feature>
<comment type="caution">
    <text evidence="8">The sequence shown here is derived from an EMBL/GenBank/DDBJ whole genome shotgun (WGS) entry which is preliminary data.</text>
</comment>
<dbReference type="PANTHER" id="PTHR11474">
    <property type="entry name" value="TYROSINASE FAMILY MEMBER"/>
    <property type="match status" value="1"/>
</dbReference>
<dbReference type="PROSITE" id="PS00498">
    <property type="entry name" value="TYROSINASE_2"/>
    <property type="match status" value="1"/>
</dbReference>
<dbReference type="SUPFAM" id="SSF48056">
    <property type="entry name" value="Di-copper centre-containing domain"/>
    <property type="match status" value="1"/>
</dbReference>
<evidence type="ECO:0000259" key="5">
    <source>
        <dbReference type="PROSITE" id="PS00497"/>
    </source>
</evidence>
<reference evidence="8 9" key="1">
    <citation type="submission" date="2020-05" db="EMBL/GenBank/DDBJ databases">
        <title>Genome sequence of Kribbella sandramycini ATCC 39419.</title>
        <authorList>
            <person name="Maclea K.S."/>
            <person name="Fair J.L."/>
        </authorList>
    </citation>
    <scope>NUCLEOTIDE SEQUENCE [LARGE SCALE GENOMIC DNA]</scope>
    <source>
        <strain evidence="8 9">ATCC 39419</strain>
    </source>
</reference>
<evidence type="ECO:0000313" key="10">
    <source>
        <dbReference type="Proteomes" id="UP000553957"/>
    </source>
</evidence>
<keyword evidence="4" id="KW-0186">Copper</keyword>
<keyword evidence="3" id="KW-0479">Metal-binding</keyword>
<dbReference type="AlphaFoldDB" id="A0A7Y4KXB0"/>
<dbReference type="InterPro" id="IPR050316">
    <property type="entry name" value="Tyrosinase/Hemocyanin"/>
</dbReference>
<keyword evidence="9" id="KW-1185">Reference proteome</keyword>
<dbReference type="PRINTS" id="PR00092">
    <property type="entry name" value="TYROSINASE"/>
</dbReference>
<comment type="similarity">
    <text evidence="2">Belongs to the tyrosinase family.</text>
</comment>
<dbReference type="EMBL" id="JABJRC010000001">
    <property type="protein sequence ID" value="NOL39717.1"/>
    <property type="molecule type" value="Genomic_DNA"/>
</dbReference>
<evidence type="ECO:0000256" key="1">
    <source>
        <dbReference type="ARBA" id="ARBA00001973"/>
    </source>
</evidence>
<dbReference type="GO" id="GO:0046872">
    <property type="term" value="F:metal ion binding"/>
    <property type="evidence" value="ECO:0007669"/>
    <property type="project" value="UniProtKB-KW"/>
</dbReference>
<evidence type="ECO:0000259" key="6">
    <source>
        <dbReference type="PROSITE" id="PS00498"/>
    </source>
</evidence>
<dbReference type="Proteomes" id="UP000534306">
    <property type="component" value="Unassembled WGS sequence"/>
</dbReference>
<evidence type="ECO:0000256" key="3">
    <source>
        <dbReference type="ARBA" id="ARBA00022723"/>
    </source>
</evidence>
<proteinExistence type="inferred from homology"/>
<evidence type="ECO:0000313" key="8">
    <source>
        <dbReference type="EMBL" id="NOL39717.1"/>
    </source>
</evidence>
<dbReference type="EMBL" id="JACHKF010000001">
    <property type="protein sequence ID" value="MBB6567682.1"/>
    <property type="molecule type" value="Genomic_DNA"/>
</dbReference>
<protein>
    <submittedName>
        <fullName evidence="7">Tyrosinase</fullName>
        <ecNumber evidence="7">1.14.18.1</ecNumber>
    </submittedName>
</protein>
<dbReference type="RefSeq" id="WP_171671551.1">
    <property type="nucleotide sequence ID" value="NZ_BAAAGT010000003.1"/>
</dbReference>
<dbReference type="Pfam" id="PF00264">
    <property type="entry name" value="Tyrosinase"/>
    <property type="match status" value="1"/>
</dbReference>
<dbReference type="PROSITE" id="PS00497">
    <property type="entry name" value="TYROSINASE_1"/>
    <property type="match status" value="1"/>
</dbReference>
<feature type="domain" description="Tyrosinase copper-binding" evidence="6">
    <location>
        <begin position="281"/>
        <end position="292"/>
    </location>
</feature>
<dbReference type="EC" id="1.14.18.1" evidence="7"/>
<dbReference type="Proteomes" id="UP000553957">
    <property type="component" value="Unassembled WGS sequence"/>
</dbReference>
<organism evidence="8 9">
    <name type="scientific">Kribbella sandramycini</name>
    <dbReference type="NCBI Taxonomy" id="60450"/>
    <lineage>
        <taxon>Bacteria</taxon>
        <taxon>Bacillati</taxon>
        <taxon>Actinomycetota</taxon>
        <taxon>Actinomycetes</taxon>
        <taxon>Propionibacteriales</taxon>
        <taxon>Kribbellaceae</taxon>
        <taxon>Kribbella</taxon>
    </lineage>
</organism>
<evidence type="ECO:0000313" key="7">
    <source>
        <dbReference type="EMBL" id="MBB6567682.1"/>
    </source>
</evidence>
<dbReference type="InterPro" id="IPR008922">
    <property type="entry name" value="Di-copper_centre_dom_sf"/>
</dbReference>
<keyword evidence="7" id="KW-0560">Oxidoreductase</keyword>
<evidence type="ECO:0000256" key="2">
    <source>
        <dbReference type="ARBA" id="ARBA00009928"/>
    </source>
</evidence>
<dbReference type="Gene3D" id="1.10.1280.10">
    <property type="entry name" value="Di-copper center containing domain from catechol oxidase"/>
    <property type="match status" value="2"/>
</dbReference>
<accession>A0A7Y4KXB0</accession>
<reference evidence="7 10" key="2">
    <citation type="submission" date="2020-08" db="EMBL/GenBank/DDBJ databases">
        <title>Sequencing the genomes of 1000 actinobacteria strains.</title>
        <authorList>
            <person name="Klenk H.-P."/>
        </authorList>
    </citation>
    <scope>NUCLEOTIDE SEQUENCE [LARGE SCALE GENOMIC DNA]</scope>
    <source>
        <strain evidence="7 10">DSM 15626</strain>
    </source>
</reference>
<comment type="cofactor">
    <cofactor evidence="1">
        <name>Cu(2+)</name>
        <dbReference type="ChEBI" id="CHEBI:29036"/>
    </cofactor>
</comment>